<feature type="compositionally biased region" description="Basic and acidic residues" evidence="1">
    <location>
        <begin position="696"/>
        <end position="715"/>
    </location>
</feature>
<dbReference type="Proteomes" id="UP000229385">
    <property type="component" value="Unassembled WGS sequence"/>
</dbReference>
<sequence>MPASAPEKVKKVKPEEQQLQEERLVLEEERIFRKGTVTVKDIISPAAFEVKPTFLLLSGVYVRTLFIITYPRHIGIGWSSPLINLNKTFDVAMYFYPIKASIILKQLQKKVGVFEAKIFADAEKGAPRDPIAETALRDIEGLRDALTQGTEHFFQFAFYVSIYAKDETELEKYTQQVESLFGSKLIYTKAGFYQAEQGFNSTIPLGNDELMITYNMNTSPIAASFPFISSDLTSDNGILYGINRHNNSLILFDRFSLQNANSVVFATSGAGKSYTIKLEILRSLMMGVDVIVIDPEYEYKDLSDAVGGTFINVSLASEAKVNPFDLPRGVGEGTKVEDIIRSAVITLKGLLRIMIGQPVGEAGKMGFTPSEDSLLDRALIETYAKQDITPDLTSLADIEPPVLTDFQDVLEGMEGSEELVARLKKFTEGTFAGLLNNPTNVVMSNQLVVYSVRDLEDELRPTAIYTIINYIWNVTRSERKKRILVVDEAWWLMQNEDSAKFIFALVKRARKYFMGVTTITQDVNDFLRSAYGQAIVTNSALQILMKQSPSAIDLIQKTFSLTDGEKYLLLESGVGEGIFFAGNKHAAIKVVASYTEDQIVTTNPQQLLDIEEAKKEFEAELQREQGEEGDGGTPASREVSSEQAPTEVASEGAPTEPPLDATASKEEVFDIEKEAQEALAQEQKDQQAEDAAAALLKEEDAGKIEADKIRESLSV</sequence>
<feature type="region of interest" description="Disordered" evidence="1">
    <location>
        <begin position="620"/>
        <end position="715"/>
    </location>
</feature>
<evidence type="ECO:0000313" key="4">
    <source>
        <dbReference type="Proteomes" id="UP000229385"/>
    </source>
</evidence>
<accession>A0A2M7XBD6</accession>
<dbReference type="PANTHER" id="PTHR30121">
    <property type="entry name" value="UNCHARACTERIZED PROTEIN YJGR-RELATED"/>
    <property type="match status" value="1"/>
</dbReference>
<feature type="compositionally biased region" description="Basic and acidic residues" evidence="1">
    <location>
        <begin position="663"/>
        <end position="687"/>
    </location>
</feature>
<proteinExistence type="predicted"/>
<dbReference type="SUPFAM" id="SSF52540">
    <property type="entry name" value="P-loop containing nucleoside triphosphate hydrolases"/>
    <property type="match status" value="1"/>
</dbReference>
<dbReference type="Pfam" id="PF19044">
    <property type="entry name" value="P-loop_TraG"/>
    <property type="match status" value="1"/>
</dbReference>
<comment type="caution">
    <text evidence="3">The sequence shown here is derived from an EMBL/GenBank/DDBJ whole genome shotgun (WGS) entry which is preliminary data.</text>
</comment>
<dbReference type="Gene3D" id="1.10.8.730">
    <property type="match status" value="1"/>
</dbReference>
<evidence type="ECO:0000313" key="3">
    <source>
        <dbReference type="EMBL" id="PJA45174.1"/>
    </source>
</evidence>
<dbReference type="AlphaFoldDB" id="A0A2M7XBD6"/>
<dbReference type="InterPro" id="IPR043964">
    <property type="entry name" value="P-loop_TraG"/>
</dbReference>
<dbReference type="EMBL" id="PFWU01000049">
    <property type="protein sequence ID" value="PJA45174.1"/>
    <property type="molecule type" value="Genomic_DNA"/>
</dbReference>
<name>A0A2M7XBD6_9BACT</name>
<dbReference type="NCBIfam" id="NF045971">
    <property type="entry name" value="conju_CD1110"/>
    <property type="match status" value="1"/>
</dbReference>
<dbReference type="Gene3D" id="3.40.50.300">
    <property type="entry name" value="P-loop containing nucleotide triphosphate hydrolases"/>
    <property type="match status" value="1"/>
</dbReference>
<evidence type="ECO:0000259" key="2">
    <source>
        <dbReference type="Pfam" id="PF19044"/>
    </source>
</evidence>
<reference evidence="4" key="1">
    <citation type="submission" date="2017-09" db="EMBL/GenBank/DDBJ databases">
        <title>Depth-based differentiation of microbial function through sediment-hosted aquifers and enrichment of novel symbionts in the deep terrestrial subsurface.</title>
        <authorList>
            <person name="Probst A.J."/>
            <person name="Ladd B."/>
            <person name="Jarett J.K."/>
            <person name="Geller-Mcgrath D.E."/>
            <person name="Sieber C.M.K."/>
            <person name="Emerson J.B."/>
            <person name="Anantharaman K."/>
            <person name="Thomas B.C."/>
            <person name="Malmstrom R."/>
            <person name="Stieglmeier M."/>
            <person name="Klingl A."/>
            <person name="Woyke T."/>
            <person name="Ryan C.M."/>
            <person name="Banfield J.F."/>
        </authorList>
    </citation>
    <scope>NUCLEOTIDE SEQUENCE [LARGE SCALE GENOMIC DNA]</scope>
</reference>
<evidence type="ECO:0000256" key="1">
    <source>
        <dbReference type="SAM" id="MobiDB-lite"/>
    </source>
</evidence>
<protein>
    <submittedName>
        <fullName evidence="3">Conjugal transfer protein TraC</fullName>
    </submittedName>
</protein>
<dbReference type="PANTHER" id="PTHR30121:SF6">
    <property type="entry name" value="SLR6007 PROTEIN"/>
    <property type="match status" value="1"/>
</dbReference>
<dbReference type="CDD" id="cd01127">
    <property type="entry name" value="TrwB_TraG_TraD_VirD4"/>
    <property type="match status" value="1"/>
</dbReference>
<organism evidence="3 4">
    <name type="scientific">Candidatus Uhrbacteria bacterium CG_4_9_14_3_um_filter_50_9</name>
    <dbReference type="NCBI Taxonomy" id="1975035"/>
    <lineage>
        <taxon>Bacteria</taxon>
        <taxon>Candidatus Uhriibacteriota</taxon>
    </lineage>
</organism>
<feature type="domain" description="TraG P-loop" evidence="2">
    <location>
        <begin position="257"/>
        <end position="570"/>
    </location>
</feature>
<dbReference type="InterPro" id="IPR027417">
    <property type="entry name" value="P-loop_NTPase"/>
</dbReference>
<dbReference type="InterPro" id="IPR051162">
    <property type="entry name" value="T4SS_component"/>
</dbReference>
<gene>
    <name evidence="3" type="ORF">CO174_04790</name>
</gene>